<evidence type="ECO:0000256" key="2">
    <source>
        <dbReference type="ARBA" id="ARBA00010662"/>
    </source>
</evidence>
<evidence type="ECO:0000256" key="3">
    <source>
        <dbReference type="RuleBase" id="RU365095"/>
    </source>
</evidence>
<dbReference type="Proteomes" id="UP000636800">
    <property type="component" value="Chromosome 12"/>
</dbReference>
<dbReference type="InterPro" id="IPR039104">
    <property type="entry name" value="6PGL"/>
</dbReference>
<sequence length="297" mass="33841">MAGEKKDVRIFETDDELSDGLAKYTVEIFRKLTQQKSNFTVVLSGGYLIQKLRKLVEPPYVDEIDWSKWHVFWVDERVVMKDDPDSNYRLANEGFLSKVPIPPAQIYAINDNLDAEGAADDYEAKVKELVEHGVVDVSPHTKFPRFDLMLLGIGHDGHLASLFPNHELLQEKEKWVTFIKDSPKPPPVRITFTFPVINASAYIFMVVAGTAEVDAVKKAVEVILNYLNFINVVNWPKERGEELGIGDIWKSTKRRGTLRNVTYITDDIRREAQTMSLIDHPNVVKGYCSFVVEHSFG</sequence>
<dbReference type="Gene3D" id="3.40.50.1360">
    <property type="match status" value="1"/>
</dbReference>
<dbReference type="EMBL" id="JADCNL010000012">
    <property type="protein sequence ID" value="KAG0457196.1"/>
    <property type="molecule type" value="Genomic_DNA"/>
</dbReference>
<dbReference type="OrthoDB" id="1427124at2759"/>
<dbReference type="CDD" id="cd01400">
    <property type="entry name" value="6PGL"/>
    <property type="match status" value="1"/>
</dbReference>
<comment type="caution">
    <text evidence="5">The sequence shown here is derived from an EMBL/GenBank/DDBJ whole genome shotgun (WGS) entry which is preliminary data.</text>
</comment>
<name>A0A835UF85_VANPL</name>
<reference evidence="5 6" key="1">
    <citation type="journal article" date="2020" name="Nat. Food">
        <title>A phased Vanilla planifolia genome enables genetic improvement of flavour and production.</title>
        <authorList>
            <person name="Hasing T."/>
            <person name="Tang H."/>
            <person name="Brym M."/>
            <person name="Khazi F."/>
            <person name="Huang T."/>
            <person name="Chambers A.H."/>
        </authorList>
    </citation>
    <scope>NUCLEOTIDE SEQUENCE [LARGE SCALE GENOMIC DNA]</scope>
    <source>
        <tissue evidence="5">Leaf</tissue>
    </source>
</reference>
<dbReference type="SUPFAM" id="SSF100950">
    <property type="entry name" value="NagB/RpiA/CoA transferase-like"/>
    <property type="match status" value="1"/>
</dbReference>
<organism evidence="5 6">
    <name type="scientific">Vanilla planifolia</name>
    <name type="common">Vanilla</name>
    <dbReference type="NCBI Taxonomy" id="51239"/>
    <lineage>
        <taxon>Eukaryota</taxon>
        <taxon>Viridiplantae</taxon>
        <taxon>Streptophyta</taxon>
        <taxon>Embryophyta</taxon>
        <taxon>Tracheophyta</taxon>
        <taxon>Spermatophyta</taxon>
        <taxon>Magnoliopsida</taxon>
        <taxon>Liliopsida</taxon>
        <taxon>Asparagales</taxon>
        <taxon>Orchidaceae</taxon>
        <taxon>Vanilloideae</taxon>
        <taxon>Vanilleae</taxon>
        <taxon>Vanilla</taxon>
    </lineage>
</organism>
<dbReference type="PANTHER" id="PTHR11054:SF22">
    <property type="entry name" value="6-PHOSPHOGLUCONOLACTONASE 3, CHLOROPLASTIC"/>
    <property type="match status" value="1"/>
</dbReference>
<dbReference type="InterPro" id="IPR037171">
    <property type="entry name" value="NagB/RpiA_transferase-like"/>
</dbReference>
<comment type="pathway">
    <text evidence="1">Carbohydrate degradation; pentose phosphate pathway.</text>
</comment>
<evidence type="ECO:0000256" key="1">
    <source>
        <dbReference type="ARBA" id="ARBA00004959"/>
    </source>
</evidence>
<dbReference type="GO" id="GO:0005975">
    <property type="term" value="P:carbohydrate metabolic process"/>
    <property type="evidence" value="ECO:0007669"/>
    <property type="project" value="InterPro"/>
</dbReference>
<keyword evidence="6" id="KW-1185">Reference proteome</keyword>
<accession>A0A835UF85</accession>
<protein>
    <recommendedName>
        <fullName evidence="3">Probable 6-phosphogluconolactonase</fullName>
        <ecNumber evidence="3">3.1.1.31</ecNumber>
    </recommendedName>
</protein>
<dbReference type="UniPathway" id="UPA00115"/>
<dbReference type="GO" id="GO:0006098">
    <property type="term" value="P:pentose-phosphate shunt"/>
    <property type="evidence" value="ECO:0007669"/>
    <property type="project" value="UniProtKB-UniPathway"/>
</dbReference>
<dbReference type="AlphaFoldDB" id="A0A835UF85"/>
<dbReference type="GO" id="GO:0017057">
    <property type="term" value="F:6-phosphogluconolactonase activity"/>
    <property type="evidence" value="ECO:0007669"/>
    <property type="project" value="UniProtKB-EC"/>
</dbReference>
<gene>
    <name evidence="5" type="ORF">HPP92_022353</name>
</gene>
<feature type="domain" description="Glucosamine/galactosamine-6-phosphate isomerase" evidence="4">
    <location>
        <begin position="13"/>
        <end position="221"/>
    </location>
</feature>
<evidence type="ECO:0000313" key="6">
    <source>
        <dbReference type="Proteomes" id="UP000636800"/>
    </source>
</evidence>
<dbReference type="InterPro" id="IPR006148">
    <property type="entry name" value="Glc/Gal-6P_isomerase"/>
</dbReference>
<evidence type="ECO:0000313" key="5">
    <source>
        <dbReference type="EMBL" id="KAG0457196.1"/>
    </source>
</evidence>
<dbReference type="NCBIfam" id="TIGR01198">
    <property type="entry name" value="pgl"/>
    <property type="match status" value="1"/>
</dbReference>
<comment type="catalytic activity">
    <reaction evidence="3">
        <text>6-phospho-D-glucono-1,5-lactone + H2O = 6-phospho-D-gluconate + H(+)</text>
        <dbReference type="Rhea" id="RHEA:12556"/>
        <dbReference type="ChEBI" id="CHEBI:15377"/>
        <dbReference type="ChEBI" id="CHEBI:15378"/>
        <dbReference type="ChEBI" id="CHEBI:57955"/>
        <dbReference type="ChEBI" id="CHEBI:58759"/>
        <dbReference type="EC" id="3.1.1.31"/>
    </reaction>
</comment>
<proteinExistence type="inferred from homology"/>
<evidence type="ECO:0000259" key="4">
    <source>
        <dbReference type="Pfam" id="PF01182"/>
    </source>
</evidence>
<dbReference type="PANTHER" id="PTHR11054">
    <property type="entry name" value="6-PHOSPHOGLUCONOLACTONASE"/>
    <property type="match status" value="1"/>
</dbReference>
<dbReference type="Pfam" id="PF01182">
    <property type="entry name" value="Glucosamine_iso"/>
    <property type="match status" value="1"/>
</dbReference>
<dbReference type="Gene3D" id="3.30.200.20">
    <property type="entry name" value="Phosphorylase Kinase, domain 1"/>
    <property type="match status" value="1"/>
</dbReference>
<dbReference type="EC" id="3.1.1.31" evidence="3"/>
<comment type="similarity">
    <text evidence="2 3">Belongs to the glucosamine/galactosamine-6-phosphate isomerase family. 6-phosphogluconolactonase subfamily.</text>
</comment>
<dbReference type="InterPro" id="IPR005900">
    <property type="entry name" value="6-phosphogluconolactonase_DevB"/>
</dbReference>